<dbReference type="Proteomes" id="UP001500784">
    <property type="component" value="Unassembled WGS sequence"/>
</dbReference>
<evidence type="ECO:0000313" key="3">
    <source>
        <dbReference type="EMBL" id="GAA1907989.1"/>
    </source>
</evidence>
<dbReference type="SUPFAM" id="SSF56645">
    <property type="entry name" value="Acyl-CoA dehydrogenase NM domain-like"/>
    <property type="match status" value="1"/>
</dbReference>
<dbReference type="InterPro" id="IPR037069">
    <property type="entry name" value="AcylCoA_DH/ox_N_sf"/>
</dbReference>
<evidence type="ECO:0000313" key="4">
    <source>
        <dbReference type="Proteomes" id="UP001500784"/>
    </source>
</evidence>
<dbReference type="Pfam" id="PF08028">
    <property type="entry name" value="Acyl-CoA_dh_2"/>
    <property type="match status" value="1"/>
</dbReference>
<feature type="domain" description="Acyl-CoA dehydrogenase C-terminal" evidence="2">
    <location>
        <begin position="256"/>
        <end position="383"/>
    </location>
</feature>
<dbReference type="InterPro" id="IPR009100">
    <property type="entry name" value="AcylCoA_DH/oxidase_NM_dom_sf"/>
</dbReference>
<dbReference type="InterPro" id="IPR036250">
    <property type="entry name" value="AcylCo_DH-like_C"/>
</dbReference>
<dbReference type="InterPro" id="IPR013107">
    <property type="entry name" value="Acyl-CoA_DH_C"/>
</dbReference>
<dbReference type="Gene3D" id="1.20.140.10">
    <property type="entry name" value="Butyryl-CoA Dehydrogenase, subunit A, domain 3"/>
    <property type="match status" value="1"/>
</dbReference>
<dbReference type="SUPFAM" id="SSF47203">
    <property type="entry name" value="Acyl-CoA dehydrogenase C-terminal domain-like"/>
    <property type="match status" value="1"/>
</dbReference>
<gene>
    <name evidence="3" type="ORF">GCM10009688_10020</name>
</gene>
<proteinExistence type="predicted"/>
<dbReference type="InterPro" id="IPR046373">
    <property type="entry name" value="Acyl-CoA_Oxase/DH_mid-dom_sf"/>
</dbReference>
<sequence>MHATLGTIETEPVRNGQGAGHDEYARRAYEAGANYLSAVDDILDIIRNGRAETERIGQVPTVTVEAMRRAGVFRALTPRRYGGLEMAPDCFFEGIMKIAGAESSAGWIGGQLNVHSFEIALMDKRLQDEFWQDGPDTRASSSYAPTGKWTEVEGGYIVSGTWGFSSGVDHADWVILGGGDRNFVIPRTDFSVAQDSWDVAGLKGTGSKSVTVNDAFVPDYRVHLLSNTYSDQNPGWEVNDGPLYRVSFMSIFNSTMANSAIGATLGGLEEFITESKVRRARRGTGVSVTENPHLLVRLAGAISMVETVKKRHLQNWRSLFAIACDGGVADPEQRMKVRFEAADSIAISLNALQEIWPVAGAGAILSTNHLQTVVRDLHAMRVHGSAGREAAATLYSQCLLGLPGPSFEDSPSMRTLAYHR</sequence>
<protein>
    <submittedName>
        <fullName evidence="3">Flavin-dependent monooxygenase</fullName>
    </submittedName>
</protein>
<reference evidence="4" key="1">
    <citation type="journal article" date="2019" name="Int. J. Syst. Evol. Microbiol.">
        <title>The Global Catalogue of Microorganisms (GCM) 10K type strain sequencing project: providing services to taxonomists for standard genome sequencing and annotation.</title>
        <authorList>
            <consortium name="The Broad Institute Genomics Platform"/>
            <consortium name="The Broad Institute Genome Sequencing Center for Infectious Disease"/>
            <person name="Wu L."/>
            <person name="Ma J."/>
        </authorList>
    </citation>
    <scope>NUCLEOTIDE SEQUENCE [LARGE SCALE GENOMIC DNA]</scope>
    <source>
        <strain evidence="4">JCM 13316</strain>
    </source>
</reference>
<dbReference type="Gene3D" id="2.40.110.10">
    <property type="entry name" value="Butyryl-CoA Dehydrogenase, subunit A, domain 2"/>
    <property type="match status" value="1"/>
</dbReference>
<keyword evidence="1" id="KW-0560">Oxidoreductase</keyword>
<comment type="caution">
    <text evidence="3">The sequence shown here is derived from an EMBL/GenBank/DDBJ whole genome shotgun (WGS) entry which is preliminary data.</text>
</comment>
<keyword evidence="4" id="KW-1185">Reference proteome</keyword>
<dbReference type="Gene3D" id="1.10.540.10">
    <property type="entry name" value="Acyl-CoA dehydrogenase/oxidase, N-terminal domain"/>
    <property type="match status" value="1"/>
</dbReference>
<evidence type="ECO:0000259" key="2">
    <source>
        <dbReference type="Pfam" id="PF08028"/>
    </source>
</evidence>
<evidence type="ECO:0000256" key="1">
    <source>
        <dbReference type="ARBA" id="ARBA00023002"/>
    </source>
</evidence>
<dbReference type="GO" id="GO:0004497">
    <property type="term" value="F:monooxygenase activity"/>
    <property type="evidence" value="ECO:0007669"/>
    <property type="project" value="UniProtKB-KW"/>
</dbReference>
<dbReference type="EMBL" id="BAAALV010000002">
    <property type="protein sequence ID" value="GAA1907989.1"/>
    <property type="molecule type" value="Genomic_DNA"/>
</dbReference>
<organism evidence="3 4">
    <name type="scientific">Arthrobacter gandavensis</name>
    <dbReference type="NCBI Taxonomy" id="169960"/>
    <lineage>
        <taxon>Bacteria</taxon>
        <taxon>Bacillati</taxon>
        <taxon>Actinomycetota</taxon>
        <taxon>Actinomycetes</taxon>
        <taxon>Micrococcales</taxon>
        <taxon>Micrococcaceae</taxon>
        <taxon>Arthrobacter</taxon>
    </lineage>
</organism>
<accession>A0ABP5AD78</accession>
<name>A0ABP5AD78_9MICC</name>
<keyword evidence="3" id="KW-0503">Monooxygenase</keyword>
<dbReference type="PIRSF" id="PIRSF016578">
    <property type="entry name" value="HsaA"/>
    <property type="match status" value="1"/>
</dbReference>